<dbReference type="AlphaFoldDB" id="A0AAV2CIW7"/>
<feature type="domain" description="Retrotransposon Copia-like N-terminal" evidence="1">
    <location>
        <begin position="29"/>
        <end position="72"/>
    </location>
</feature>
<evidence type="ECO:0000313" key="2">
    <source>
        <dbReference type="EMBL" id="CAL1356355.1"/>
    </source>
</evidence>
<sequence>MAIPTAFQPPMPISAVFAPNHPYYINSGDSSTAQLFSVVLTGPNYHSWARSMRFGLLSKNKILFVDSAVPTPPNGDSLFQAWQQCDTLVLGWILRSLSPEIA</sequence>
<gene>
    <name evidence="2" type="ORF">LTRI10_LOCUS4062</name>
</gene>
<dbReference type="PANTHER" id="PTHR37610">
    <property type="entry name" value="CCHC-TYPE DOMAIN-CONTAINING PROTEIN"/>
    <property type="match status" value="1"/>
</dbReference>
<name>A0AAV2CIW7_9ROSI</name>
<keyword evidence="3" id="KW-1185">Reference proteome</keyword>
<dbReference type="PANTHER" id="PTHR37610:SF55">
    <property type="entry name" value="RETROTRANSPOSON COPIA-LIKE N-TERMINAL DOMAIN-CONTAINING PROTEIN"/>
    <property type="match status" value="1"/>
</dbReference>
<dbReference type="EMBL" id="OZ034813">
    <property type="protein sequence ID" value="CAL1356355.1"/>
    <property type="molecule type" value="Genomic_DNA"/>
</dbReference>
<evidence type="ECO:0000313" key="3">
    <source>
        <dbReference type="Proteomes" id="UP001497516"/>
    </source>
</evidence>
<proteinExistence type="predicted"/>
<dbReference type="Pfam" id="PF14244">
    <property type="entry name" value="Retrotran_gag_3"/>
    <property type="match status" value="1"/>
</dbReference>
<evidence type="ECO:0000259" key="1">
    <source>
        <dbReference type="Pfam" id="PF14244"/>
    </source>
</evidence>
<dbReference type="Proteomes" id="UP001497516">
    <property type="component" value="Chromosome 1"/>
</dbReference>
<organism evidence="2 3">
    <name type="scientific">Linum trigynum</name>
    <dbReference type="NCBI Taxonomy" id="586398"/>
    <lineage>
        <taxon>Eukaryota</taxon>
        <taxon>Viridiplantae</taxon>
        <taxon>Streptophyta</taxon>
        <taxon>Embryophyta</taxon>
        <taxon>Tracheophyta</taxon>
        <taxon>Spermatophyta</taxon>
        <taxon>Magnoliopsida</taxon>
        <taxon>eudicotyledons</taxon>
        <taxon>Gunneridae</taxon>
        <taxon>Pentapetalae</taxon>
        <taxon>rosids</taxon>
        <taxon>fabids</taxon>
        <taxon>Malpighiales</taxon>
        <taxon>Linaceae</taxon>
        <taxon>Linum</taxon>
    </lineage>
</organism>
<protein>
    <recommendedName>
        <fullName evidence="1">Retrotransposon Copia-like N-terminal domain-containing protein</fullName>
    </recommendedName>
</protein>
<accession>A0AAV2CIW7</accession>
<dbReference type="InterPro" id="IPR029472">
    <property type="entry name" value="Copia-like_N"/>
</dbReference>
<reference evidence="2 3" key="1">
    <citation type="submission" date="2024-04" db="EMBL/GenBank/DDBJ databases">
        <authorList>
            <person name="Fracassetti M."/>
        </authorList>
    </citation>
    <scope>NUCLEOTIDE SEQUENCE [LARGE SCALE GENOMIC DNA]</scope>
</reference>